<dbReference type="PANTHER" id="PTHR43280">
    <property type="entry name" value="ARAC-FAMILY TRANSCRIPTIONAL REGULATOR"/>
    <property type="match status" value="1"/>
</dbReference>
<evidence type="ECO:0000256" key="2">
    <source>
        <dbReference type="ARBA" id="ARBA00023125"/>
    </source>
</evidence>
<organism evidence="5 6">
    <name type="scientific">Candidatus Faecivivens stercoravium</name>
    <dbReference type="NCBI Taxonomy" id="2840803"/>
    <lineage>
        <taxon>Bacteria</taxon>
        <taxon>Bacillati</taxon>
        <taxon>Bacillota</taxon>
        <taxon>Clostridia</taxon>
        <taxon>Eubacteriales</taxon>
        <taxon>Oscillospiraceae</taxon>
        <taxon>Oscillospiraceae incertae sedis</taxon>
        <taxon>Candidatus Faecivivens</taxon>
    </lineage>
</organism>
<reference evidence="5" key="1">
    <citation type="submission" date="2020-10" db="EMBL/GenBank/DDBJ databases">
        <authorList>
            <person name="Gilroy R."/>
        </authorList>
    </citation>
    <scope>NUCLEOTIDE SEQUENCE</scope>
    <source>
        <strain evidence="5">CHK189-12415</strain>
    </source>
</reference>
<accession>A0A9D1J4V9</accession>
<sequence>MDRRFSPSGSLYEPPGKGDFPLKMARATGAQAFIYHWHDAAEVLLGLSGETTAAVADRPYRLAEGDVLLIPPGESHCLFPSGAGDTRLVLMFELGFFLGGEPYADVRQKLPAIPLHSGQWDNETRETAAGLLFRLERAFFGRGPGWQAEAAGFTLLLAAALTRLPPRQERGGHPGQDDTLRAVLQYLSEHYTGEVSLGSCAAALGFTPSYLSALFKAKTGATFHRYLLNLRLKRAEWLLRSTALPVARIAEESGFVSEKTFYRVFKEQYRMTPLQYRKEKSG</sequence>
<evidence type="ECO:0000313" key="5">
    <source>
        <dbReference type="EMBL" id="HIR60850.1"/>
    </source>
</evidence>
<keyword evidence="2" id="KW-0238">DNA-binding</keyword>
<keyword evidence="1" id="KW-0805">Transcription regulation</keyword>
<dbReference type="InterPro" id="IPR018062">
    <property type="entry name" value="HTH_AraC-typ_CS"/>
</dbReference>
<dbReference type="SUPFAM" id="SSF51182">
    <property type="entry name" value="RmlC-like cupins"/>
    <property type="match status" value="1"/>
</dbReference>
<dbReference type="Pfam" id="PF12833">
    <property type="entry name" value="HTH_18"/>
    <property type="match status" value="1"/>
</dbReference>
<evidence type="ECO:0000256" key="1">
    <source>
        <dbReference type="ARBA" id="ARBA00023015"/>
    </source>
</evidence>
<dbReference type="PROSITE" id="PS01124">
    <property type="entry name" value="HTH_ARAC_FAMILY_2"/>
    <property type="match status" value="1"/>
</dbReference>
<dbReference type="InterPro" id="IPR013096">
    <property type="entry name" value="Cupin_2"/>
</dbReference>
<evidence type="ECO:0000313" key="6">
    <source>
        <dbReference type="Proteomes" id="UP000824241"/>
    </source>
</evidence>
<dbReference type="PANTHER" id="PTHR43280:SF2">
    <property type="entry name" value="HTH-TYPE TRANSCRIPTIONAL REGULATOR EXSA"/>
    <property type="match status" value="1"/>
</dbReference>
<dbReference type="InterPro" id="IPR009057">
    <property type="entry name" value="Homeodomain-like_sf"/>
</dbReference>
<gene>
    <name evidence="5" type="ORF">IAB37_04670</name>
</gene>
<keyword evidence="3" id="KW-0804">Transcription</keyword>
<dbReference type="PROSITE" id="PS00041">
    <property type="entry name" value="HTH_ARAC_FAMILY_1"/>
    <property type="match status" value="1"/>
</dbReference>
<dbReference type="Proteomes" id="UP000824241">
    <property type="component" value="Unassembled WGS sequence"/>
</dbReference>
<proteinExistence type="predicted"/>
<dbReference type="GO" id="GO:0043565">
    <property type="term" value="F:sequence-specific DNA binding"/>
    <property type="evidence" value="ECO:0007669"/>
    <property type="project" value="InterPro"/>
</dbReference>
<dbReference type="Gene3D" id="1.10.10.60">
    <property type="entry name" value="Homeodomain-like"/>
    <property type="match status" value="2"/>
</dbReference>
<evidence type="ECO:0000256" key="3">
    <source>
        <dbReference type="ARBA" id="ARBA00023163"/>
    </source>
</evidence>
<dbReference type="InterPro" id="IPR014710">
    <property type="entry name" value="RmlC-like_jellyroll"/>
</dbReference>
<reference evidence="5" key="2">
    <citation type="journal article" date="2021" name="PeerJ">
        <title>Extensive microbial diversity within the chicken gut microbiome revealed by metagenomics and culture.</title>
        <authorList>
            <person name="Gilroy R."/>
            <person name="Ravi A."/>
            <person name="Getino M."/>
            <person name="Pursley I."/>
            <person name="Horton D.L."/>
            <person name="Alikhan N.F."/>
            <person name="Baker D."/>
            <person name="Gharbi K."/>
            <person name="Hall N."/>
            <person name="Watson M."/>
            <person name="Adriaenssens E.M."/>
            <person name="Foster-Nyarko E."/>
            <person name="Jarju S."/>
            <person name="Secka A."/>
            <person name="Antonio M."/>
            <person name="Oren A."/>
            <person name="Chaudhuri R.R."/>
            <person name="La Ragione R."/>
            <person name="Hildebrand F."/>
            <person name="Pallen M.J."/>
        </authorList>
    </citation>
    <scope>NUCLEOTIDE SEQUENCE</scope>
    <source>
        <strain evidence="5">CHK189-12415</strain>
    </source>
</reference>
<dbReference type="SMART" id="SM00342">
    <property type="entry name" value="HTH_ARAC"/>
    <property type="match status" value="1"/>
</dbReference>
<dbReference type="InterPro" id="IPR018060">
    <property type="entry name" value="HTH_AraC"/>
</dbReference>
<protein>
    <submittedName>
        <fullName evidence="5">Helix-turn-helix transcriptional regulator</fullName>
    </submittedName>
</protein>
<dbReference type="Pfam" id="PF07883">
    <property type="entry name" value="Cupin_2"/>
    <property type="match status" value="1"/>
</dbReference>
<dbReference type="AlphaFoldDB" id="A0A9D1J4V9"/>
<dbReference type="Gene3D" id="2.60.120.10">
    <property type="entry name" value="Jelly Rolls"/>
    <property type="match status" value="1"/>
</dbReference>
<evidence type="ECO:0000259" key="4">
    <source>
        <dbReference type="PROSITE" id="PS01124"/>
    </source>
</evidence>
<dbReference type="InterPro" id="IPR011051">
    <property type="entry name" value="RmlC_Cupin_sf"/>
</dbReference>
<dbReference type="SUPFAM" id="SSF46689">
    <property type="entry name" value="Homeodomain-like"/>
    <property type="match status" value="2"/>
</dbReference>
<dbReference type="GO" id="GO:0003700">
    <property type="term" value="F:DNA-binding transcription factor activity"/>
    <property type="evidence" value="ECO:0007669"/>
    <property type="project" value="InterPro"/>
</dbReference>
<comment type="caution">
    <text evidence="5">The sequence shown here is derived from an EMBL/GenBank/DDBJ whole genome shotgun (WGS) entry which is preliminary data.</text>
</comment>
<name>A0A9D1J4V9_9FIRM</name>
<feature type="domain" description="HTH araC/xylS-type" evidence="4">
    <location>
        <begin position="181"/>
        <end position="279"/>
    </location>
</feature>
<dbReference type="EMBL" id="DVHA01000154">
    <property type="protein sequence ID" value="HIR60850.1"/>
    <property type="molecule type" value="Genomic_DNA"/>
</dbReference>